<dbReference type="InterPro" id="IPR003825">
    <property type="entry name" value="Colicin-V_CvpA"/>
</dbReference>
<keyword evidence="2 5" id="KW-0812">Transmembrane</keyword>
<name>A0A3P3DLQ5_9RHOB</name>
<protein>
    <submittedName>
        <fullName evidence="6">CvpA family protein</fullName>
    </submittedName>
</protein>
<keyword evidence="4 5" id="KW-0472">Membrane</keyword>
<evidence type="ECO:0000256" key="4">
    <source>
        <dbReference type="ARBA" id="ARBA00023136"/>
    </source>
</evidence>
<evidence type="ECO:0000256" key="3">
    <source>
        <dbReference type="ARBA" id="ARBA00022989"/>
    </source>
</evidence>
<evidence type="ECO:0000313" key="7">
    <source>
        <dbReference type="Proteomes" id="UP000282125"/>
    </source>
</evidence>
<feature type="transmembrane region" description="Helical" evidence="5">
    <location>
        <begin position="71"/>
        <end position="99"/>
    </location>
</feature>
<proteinExistence type="predicted"/>
<evidence type="ECO:0000256" key="1">
    <source>
        <dbReference type="ARBA" id="ARBA00004141"/>
    </source>
</evidence>
<dbReference type="InterPro" id="IPR052719">
    <property type="entry name" value="CvpA-like"/>
</dbReference>
<dbReference type="OrthoDB" id="9806894at2"/>
<gene>
    <name evidence="6" type="ORF">EG244_09055</name>
</gene>
<organism evidence="6 7">
    <name type="scientific">Falsigemmobacter faecalis</name>
    <dbReference type="NCBI Taxonomy" id="2488730"/>
    <lineage>
        <taxon>Bacteria</taxon>
        <taxon>Pseudomonadati</taxon>
        <taxon>Pseudomonadota</taxon>
        <taxon>Alphaproteobacteria</taxon>
        <taxon>Rhodobacterales</taxon>
        <taxon>Paracoccaceae</taxon>
        <taxon>Falsigemmobacter</taxon>
    </lineage>
</organism>
<comment type="caution">
    <text evidence="6">The sequence shown here is derived from an EMBL/GenBank/DDBJ whole genome shotgun (WGS) entry which is preliminary data.</text>
</comment>
<dbReference type="Pfam" id="PF02674">
    <property type="entry name" value="Colicin_V"/>
    <property type="match status" value="1"/>
</dbReference>
<evidence type="ECO:0000313" key="6">
    <source>
        <dbReference type="EMBL" id="RRH75123.1"/>
    </source>
</evidence>
<keyword evidence="7" id="KW-1185">Reference proteome</keyword>
<dbReference type="GO" id="GO:0009403">
    <property type="term" value="P:toxin biosynthetic process"/>
    <property type="evidence" value="ECO:0007669"/>
    <property type="project" value="InterPro"/>
</dbReference>
<dbReference type="PANTHER" id="PTHR36926:SF1">
    <property type="entry name" value="COLICIN V PRODUCTION PROTEIN"/>
    <property type="match status" value="1"/>
</dbReference>
<evidence type="ECO:0000256" key="5">
    <source>
        <dbReference type="SAM" id="Phobius"/>
    </source>
</evidence>
<dbReference type="GO" id="GO:0016020">
    <property type="term" value="C:membrane"/>
    <property type="evidence" value="ECO:0007669"/>
    <property type="project" value="UniProtKB-SubCell"/>
</dbReference>
<feature type="transmembrane region" description="Helical" evidence="5">
    <location>
        <begin position="111"/>
        <end position="131"/>
    </location>
</feature>
<dbReference type="EMBL" id="RRAZ01000011">
    <property type="protein sequence ID" value="RRH75123.1"/>
    <property type="molecule type" value="Genomic_DNA"/>
</dbReference>
<feature type="transmembrane region" description="Helical" evidence="5">
    <location>
        <begin position="6"/>
        <end position="24"/>
    </location>
</feature>
<sequence>MDGFTLIDAIVAAVIVLSAILAYSRGLVREALAIAGWVVAAILAFMFARQAEPLIREIPMVGDFLRDSCELSTIGGFAAVFAVGLIVMALFTPLFSSIVQRSVLGGIDQGLGFLFGVLRGVLLIAVAFIVYDRAAGGEAIAMVDQSRSAHVFASLKTSLESNIPADAPGWVVSRYESLVGHCSAPASGTPAAQPSGN</sequence>
<dbReference type="PANTHER" id="PTHR36926">
    <property type="entry name" value="COLICIN V PRODUCTION PROTEIN"/>
    <property type="match status" value="1"/>
</dbReference>
<dbReference type="AlphaFoldDB" id="A0A3P3DLQ5"/>
<dbReference type="Proteomes" id="UP000282125">
    <property type="component" value="Unassembled WGS sequence"/>
</dbReference>
<keyword evidence="3 5" id="KW-1133">Transmembrane helix</keyword>
<accession>A0A3P3DLQ5</accession>
<reference evidence="6 7" key="1">
    <citation type="submission" date="2018-11" db="EMBL/GenBank/DDBJ databases">
        <title>Gemmobacter sp. nov., YIM 102744-1 draft genome.</title>
        <authorList>
            <person name="Li G."/>
            <person name="Jiang Y."/>
        </authorList>
    </citation>
    <scope>NUCLEOTIDE SEQUENCE [LARGE SCALE GENOMIC DNA]</scope>
    <source>
        <strain evidence="6 7">YIM 102744-1</strain>
    </source>
</reference>
<comment type="subcellular location">
    <subcellularLocation>
        <location evidence="1">Membrane</location>
        <topology evidence="1">Multi-pass membrane protein</topology>
    </subcellularLocation>
</comment>
<feature type="transmembrane region" description="Helical" evidence="5">
    <location>
        <begin position="31"/>
        <end position="51"/>
    </location>
</feature>
<evidence type="ECO:0000256" key="2">
    <source>
        <dbReference type="ARBA" id="ARBA00022692"/>
    </source>
</evidence>
<dbReference type="RefSeq" id="WP_124964690.1">
    <property type="nucleotide sequence ID" value="NZ_RRAZ01000011.1"/>
</dbReference>